<organism evidence="1 2">
    <name type="scientific">Trichoderma ghanense</name>
    <dbReference type="NCBI Taxonomy" id="65468"/>
    <lineage>
        <taxon>Eukaryota</taxon>
        <taxon>Fungi</taxon>
        <taxon>Dikarya</taxon>
        <taxon>Ascomycota</taxon>
        <taxon>Pezizomycotina</taxon>
        <taxon>Sordariomycetes</taxon>
        <taxon>Hypocreomycetidae</taxon>
        <taxon>Hypocreales</taxon>
        <taxon>Hypocreaceae</taxon>
        <taxon>Trichoderma</taxon>
    </lineage>
</organism>
<sequence>MSPKFAIPLDSCGSLAKKCGIPGAGLPDTGLPAHFVDDVAKINKMALIRRGIKADDIAKLGDGVKSRMATPEKMQGKCVP</sequence>
<dbReference type="RefSeq" id="XP_073554124.1">
    <property type="nucleotide sequence ID" value="XM_073707348.1"/>
</dbReference>
<protein>
    <submittedName>
        <fullName evidence="1">Uncharacterized protein</fullName>
    </submittedName>
</protein>
<reference evidence="1 2" key="1">
    <citation type="submission" date="2018-01" db="EMBL/GenBank/DDBJ databases">
        <title>Genome characterization of the sugarcane-associated fungus Trichoderma ghanense CCMA-1212 and their application in lignocelulose bioconversion.</title>
        <authorList>
            <person name="Steindorff A.S."/>
            <person name="Mendes T.D."/>
            <person name="Vilela E.S.D."/>
            <person name="Rodrigues D.S."/>
            <person name="Formighieri E.F."/>
            <person name="Melo I.S."/>
            <person name="Favaro L.C.L."/>
        </authorList>
    </citation>
    <scope>NUCLEOTIDE SEQUENCE [LARGE SCALE GENOMIC DNA]</scope>
    <source>
        <strain evidence="1 2">CCMA-1212</strain>
    </source>
</reference>
<accession>A0ABY2GPU4</accession>
<evidence type="ECO:0000313" key="2">
    <source>
        <dbReference type="Proteomes" id="UP001642720"/>
    </source>
</evidence>
<proteinExistence type="predicted"/>
<dbReference type="EMBL" id="PPTA01000025">
    <property type="protein sequence ID" value="TFA97922.1"/>
    <property type="molecule type" value="Genomic_DNA"/>
</dbReference>
<evidence type="ECO:0000313" key="1">
    <source>
        <dbReference type="EMBL" id="TFA97922.1"/>
    </source>
</evidence>
<name>A0ABY2GPU4_9HYPO</name>
<gene>
    <name evidence="1" type="ORF">CCMA1212_010296</name>
</gene>
<dbReference type="GeneID" id="300581798"/>
<keyword evidence="2" id="KW-1185">Reference proteome</keyword>
<dbReference type="Proteomes" id="UP001642720">
    <property type="component" value="Unassembled WGS sequence"/>
</dbReference>
<comment type="caution">
    <text evidence="1">The sequence shown here is derived from an EMBL/GenBank/DDBJ whole genome shotgun (WGS) entry which is preliminary data.</text>
</comment>